<reference evidence="3" key="1">
    <citation type="submission" date="2016-02" db="EMBL/GenBank/DDBJ databases">
        <title>Draft Genome Sequence of Sporotomaculum syntrophicum Strain FB, a Syntrophic Benzoate Degrader.</title>
        <authorList>
            <person name="Nobu M.K."/>
            <person name="Narihiro T."/>
            <person name="Qiu Y.-L."/>
            <person name="Ohashi A."/>
            <person name="Liu W.-T."/>
            <person name="Yuji S."/>
        </authorList>
    </citation>
    <scope>NUCLEOTIDE SEQUENCE</scope>
    <source>
        <strain evidence="3">FB</strain>
    </source>
</reference>
<evidence type="ECO:0000313" key="3">
    <source>
        <dbReference type="EMBL" id="KAF1085943.1"/>
    </source>
</evidence>
<gene>
    <name evidence="3" type="ORF">SPSYN_00680</name>
</gene>
<dbReference type="PROSITE" id="PS51781">
    <property type="entry name" value="SH3B"/>
    <property type="match status" value="1"/>
</dbReference>
<keyword evidence="1" id="KW-0812">Transmembrane</keyword>
<organism evidence="3 4">
    <name type="scientific">Sporotomaculum syntrophicum</name>
    <dbReference type="NCBI Taxonomy" id="182264"/>
    <lineage>
        <taxon>Bacteria</taxon>
        <taxon>Bacillati</taxon>
        <taxon>Bacillota</taxon>
        <taxon>Clostridia</taxon>
        <taxon>Eubacteriales</taxon>
        <taxon>Desulfallaceae</taxon>
        <taxon>Sporotomaculum</taxon>
    </lineage>
</organism>
<dbReference type="Proteomes" id="UP000798488">
    <property type="component" value="Unassembled WGS sequence"/>
</dbReference>
<feature type="transmembrane region" description="Helical" evidence="1">
    <location>
        <begin position="33"/>
        <end position="52"/>
    </location>
</feature>
<sequence>MWSWLIILLITLCCFFCFLSAVQLELKRPKAKIWIILTCLMIFAVVGTLLSVPSPVSKEYSYEPKPAKIELKYLEPIEEELPEQDEPQNQTIDGKKDIDSIDYLTEAITDTQAEETPSQEKRVSVMVSELNVRLRPQYNAYIIGNVQHGQILTILEDSDSSDWVKVRISDGLTGWVAKKYVNYLSD</sequence>
<proteinExistence type="predicted"/>
<dbReference type="OrthoDB" id="1807527at2"/>
<keyword evidence="1" id="KW-1133">Transmembrane helix</keyword>
<keyword evidence="4" id="KW-1185">Reference proteome</keyword>
<keyword evidence="1" id="KW-0472">Membrane</keyword>
<evidence type="ECO:0000259" key="2">
    <source>
        <dbReference type="PROSITE" id="PS51781"/>
    </source>
</evidence>
<evidence type="ECO:0000256" key="1">
    <source>
        <dbReference type="SAM" id="Phobius"/>
    </source>
</evidence>
<dbReference type="SMART" id="SM00287">
    <property type="entry name" value="SH3b"/>
    <property type="match status" value="1"/>
</dbReference>
<name>A0A9D2WRC4_9FIRM</name>
<protein>
    <submittedName>
        <fullName evidence="3">Bacterial SH3 domain protein</fullName>
    </submittedName>
</protein>
<evidence type="ECO:0000313" key="4">
    <source>
        <dbReference type="Proteomes" id="UP000798488"/>
    </source>
</evidence>
<comment type="caution">
    <text evidence="3">The sequence shown here is derived from an EMBL/GenBank/DDBJ whole genome shotgun (WGS) entry which is preliminary data.</text>
</comment>
<dbReference type="SUPFAM" id="SSF50044">
    <property type="entry name" value="SH3-domain"/>
    <property type="match status" value="1"/>
</dbReference>
<dbReference type="InterPro" id="IPR003646">
    <property type="entry name" value="SH3-like_bac-type"/>
</dbReference>
<dbReference type="Gene3D" id="2.30.30.40">
    <property type="entry name" value="SH3 Domains"/>
    <property type="match status" value="1"/>
</dbReference>
<dbReference type="EMBL" id="LSRS01000002">
    <property type="protein sequence ID" value="KAF1085943.1"/>
    <property type="molecule type" value="Genomic_DNA"/>
</dbReference>
<dbReference type="AlphaFoldDB" id="A0A9D2WRC4"/>
<feature type="domain" description="SH3b" evidence="2">
    <location>
        <begin position="118"/>
        <end position="185"/>
    </location>
</feature>
<dbReference type="RefSeq" id="WP_161821097.1">
    <property type="nucleotide sequence ID" value="NZ_LSRS01000002.1"/>
</dbReference>
<accession>A0A9D2WRC4</accession>
<dbReference type="Pfam" id="PF08239">
    <property type="entry name" value="SH3_3"/>
    <property type="match status" value="1"/>
</dbReference>
<dbReference type="InterPro" id="IPR036028">
    <property type="entry name" value="SH3-like_dom_sf"/>
</dbReference>